<dbReference type="PIRSF" id="PIRSF036397">
    <property type="entry name" value="Bactrphtchrm_rec"/>
    <property type="match status" value="1"/>
</dbReference>
<dbReference type="PANTHER" id="PTHR41523">
    <property type="entry name" value="TWO-COMPONENT SYSTEM SENSOR PROTEIN"/>
    <property type="match status" value="1"/>
</dbReference>
<feature type="domain" description="Response regulatory" evidence="15">
    <location>
        <begin position="730"/>
        <end position="841"/>
    </location>
</feature>
<reference evidence="16 19" key="2">
    <citation type="submission" date="2018-07" db="EMBL/GenBank/DDBJ databases">
        <title>Genomic Encyclopedia of Archaeal and Bacterial Type Strains, Phase II (KMG-II): from individual species to whole genera.</title>
        <authorList>
            <person name="Goeker M."/>
        </authorList>
    </citation>
    <scope>NUCLEOTIDE SEQUENCE [LARGE SCALE GENOMIC DNA]</scope>
    <source>
        <strain evidence="16 19">JA575</strain>
    </source>
</reference>
<dbReference type="InterPro" id="IPR016132">
    <property type="entry name" value="Phyto_chromo_attachment"/>
</dbReference>
<dbReference type="InterPro" id="IPR001789">
    <property type="entry name" value="Sig_transdc_resp-reg_receiver"/>
</dbReference>
<dbReference type="GO" id="GO:0000160">
    <property type="term" value="P:phosphorelay signal transduction system"/>
    <property type="evidence" value="ECO:0007669"/>
    <property type="project" value="InterPro"/>
</dbReference>
<dbReference type="PROSITE" id="PS50110">
    <property type="entry name" value="RESPONSE_REGULATORY"/>
    <property type="match status" value="1"/>
</dbReference>
<dbReference type="SMART" id="SM00448">
    <property type="entry name" value="REC"/>
    <property type="match status" value="1"/>
</dbReference>
<keyword evidence="13" id="KW-0175">Coiled coil</keyword>
<feature type="domain" description="Phytochrome chromophore attachment site" evidence="14">
    <location>
        <begin position="141"/>
        <end position="298"/>
    </location>
</feature>
<evidence type="ECO:0000256" key="7">
    <source>
        <dbReference type="ARBA" id="ARBA00022741"/>
    </source>
</evidence>
<keyword evidence="8 17" id="KW-0418">Kinase</keyword>
<sequence>MPHKVDLTSCDREPIHIPGSIQPRGCLLACDSQAVRITRISENAGAILGRETPRVGELLADYFGETEAHTLRNALAQASDPKRPALIFGWRDGGTGRAFDISLHHHDGTSIIEFEPAAADHADNPLRLTRQIIARTKELKSLDEMAARVPRYLQAMLGYHRVMMYRFAADGSGEVIGEAKRGDLESFLGQHFPASDIPQQARLLYLKNAIRVISDSRGDSSRIVPERDASGAALDLSFAHLRSVSPIHLEYLRNMGVSASMSLSIIIDGTLWGLIACHHYEPRVVPMAQRVAAEMFADFFSLHFTAVHHQRRFQASLRTRRTLDALTSQMSFDASVDDFLRANLTRIADLIPSDGVGLWMNGVWTAHGSTPPANALPSIMYLLTGRAGNEIVATHALADRIVAASDYAGAAAGMLAIPLSQTAGDYLLFFRKEQVQTLNWAGDPNKTYEAGPLGDRLTPRKSFAIWKEQVEGQSIPWNADDRDTAATIQVGLREVLLRQSEILSAERKKAEVRQRVLNEELNHRVKNILALIKSLVNQPAGEGKSLEEFASALRGRIMALSFAHDQVVRSDGGGALLDLIRAELSPYPAAQIVLDGPDVGLDSRAYSVMALVLHELATNAAKYGALSRSSGRLKVTWTARADGRCDVEWAETGGPPVRPPTRQGFGTVLLSRSIPFDLGGWSEIDYAPGGVVARLGIPGQFVTESLQRPSSPQPNSASGDSSTLNIANAAILLVEDQLVIALDAEEMLGAIGARSVISVASAEEALLTIMQQPPTLAILDVNLGSGSSLPVADELERLGIPFMFATGYGDTAMIPERMRDLPIVRKPYSIESLRGALAAMLDDRG</sequence>
<keyword evidence="9" id="KW-0067">ATP-binding</keyword>
<proteinExistence type="predicted"/>
<dbReference type="Proteomes" id="UP000252631">
    <property type="component" value="Unassembled WGS sequence"/>
</dbReference>
<dbReference type="SUPFAM" id="SSF52172">
    <property type="entry name" value="CheY-like"/>
    <property type="match status" value="1"/>
</dbReference>
<dbReference type="OrthoDB" id="9760752at2"/>
<dbReference type="Pfam" id="PF00360">
    <property type="entry name" value="PHY"/>
    <property type="match status" value="1"/>
</dbReference>
<dbReference type="SMART" id="SM00911">
    <property type="entry name" value="HWE_HK"/>
    <property type="match status" value="1"/>
</dbReference>
<evidence type="ECO:0000259" key="15">
    <source>
        <dbReference type="PROSITE" id="PS50110"/>
    </source>
</evidence>
<dbReference type="AlphaFoldDB" id="A0A336JU46"/>
<dbReference type="InterPro" id="IPR029016">
    <property type="entry name" value="GAF-like_dom_sf"/>
</dbReference>
<dbReference type="EC" id="2.7.13.3" evidence="2"/>
<evidence type="ECO:0000256" key="3">
    <source>
        <dbReference type="ARBA" id="ARBA00022543"/>
    </source>
</evidence>
<evidence type="ECO:0000256" key="10">
    <source>
        <dbReference type="ARBA" id="ARBA00022991"/>
    </source>
</evidence>
<dbReference type="Pfam" id="PF07536">
    <property type="entry name" value="HWE_HK"/>
    <property type="match status" value="1"/>
</dbReference>
<dbReference type="PRINTS" id="PR01033">
    <property type="entry name" value="PHYTOCHROME"/>
</dbReference>
<dbReference type="RefSeq" id="WP_114358689.1">
    <property type="nucleotide sequence ID" value="NZ_QRDT01000013.1"/>
</dbReference>
<evidence type="ECO:0000256" key="4">
    <source>
        <dbReference type="ARBA" id="ARBA00022553"/>
    </source>
</evidence>
<dbReference type="Pfam" id="PF08446">
    <property type="entry name" value="PAS_2"/>
    <property type="match status" value="1"/>
</dbReference>
<accession>A0A336JU46</accession>
<comment type="catalytic activity">
    <reaction evidence="1">
        <text>ATP + protein L-histidine = ADP + protein N-phospho-L-histidine.</text>
        <dbReference type="EC" id="2.7.13.3"/>
    </reaction>
</comment>
<dbReference type="PANTHER" id="PTHR41523:SF8">
    <property type="entry name" value="ETHYLENE RESPONSE SENSOR PROTEIN"/>
    <property type="match status" value="1"/>
</dbReference>
<evidence type="ECO:0000313" key="17">
    <source>
        <dbReference type="EMBL" id="SSW91669.1"/>
    </source>
</evidence>
<dbReference type="Proteomes" id="UP000256343">
    <property type="component" value="Unassembled WGS sequence"/>
</dbReference>
<evidence type="ECO:0000256" key="9">
    <source>
        <dbReference type="ARBA" id="ARBA00022840"/>
    </source>
</evidence>
<evidence type="ECO:0000256" key="8">
    <source>
        <dbReference type="ARBA" id="ARBA00022777"/>
    </source>
</evidence>
<dbReference type="InterPro" id="IPR003018">
    <property type="entry name" value="GAF"/>
</dbReference>
<keyword evidence="3" id="KW-0600">Photoreceptor protein</keyword>
<dbReference type="InterPro" id="IPR001294">
    <property type="entry name" value="Phytochrome"/>
</dbReference>
<keyword evidence="5" id="KW-0716">Sensory transduction</keyword>
<dbReference type="InterPro" id="IPR013654">
    <property type="entry name" value="PAS_2"/>
</dbReference>
<evidence type="ECO:0000313" key="19">
    <source>
        <dbReference type="Proteomes" id="UP000256343"/>
    </source>
</evidence>
<gene>
    <name evidence="16" type="ORF">BJ125_11390</name>
    <name evidence="17" type="ORF">SAMN05892882_11390</name>
</gene>
<evidence type="ECO:0000256" key="12">
    <source>
        <dbReference type="PROSITE-ProRule" id="PRU00169"/>
    </source>
</evidence>
<dbReference type="GO" id="GO:0009881">
    <property type="term" value="F:photoreceptor activity"/>
    <property type="evidence" value="ECO:0007669"/>
    <property type="project" value="UniProtKB-KW"/>
</dbReference>
<dbReference type="InterPro" id="IPR013515">
    <property type="entry name" value="Phytochrome_cen-reg"/>
</dbReference>
<evidence type="ECO:0000256" key="13">
    <source>
        <dbReference type="SAM" id="Coils"/>
    </source>
</evidence>
<keyword evidence="6" id="KW-0808">Transferase</keyword>
<dbReference type="SMART" id="SM00065">
    <property type="entry name" value="GAF"/>
    <property type="match status" value="1"/>
</dbReference>
<dbReference type="SUPFAM" id="SSF55781">
    <property type="entry name" value="GAF domain-like"/>
    <property type="match status" value="2"/>
</dbReference>
<keyword evidence="19" id="KW-1185">Reference proteome</keyword>
<dbReference type="EMBL" id="UFQQ01000013">
    <property type="protein sequence ID" value="SSW91669.1"/>
    <property type="molecule type" value="Genomic_DNA"/>
</dbReference>
<keyword evidence="7" id="KW-0547">Nucleotide-binding</keyword>
<dbReference type="GO" id="GO:0004673">
    <property type="term" value="F:protein histidine kinase activity"/>
    <property type="evidence" value="ECO:0007669"/>
    <property type="project" value="UniProtKB-EC"/>
</dbReference>
<evidence type="ECO:0000313" key="16">
    <source>
        <dbReference type="EMBL" id="RED31997.1"/>
    </source>
</evidence>
<keyword evidence="11" id="KW-0675">Receptor</keyword>
<organism evidence="17 18">
    <name type="scientific">Rhodopseudomonas pentothenatexigens</name>
    <dbReference type="NCBI Taxonomy" id="999699"/>
    <lineage>
        <taxon>Bacteria</taxon>
        <taxon>Pseudomonadati</taxon>
        <taxon>Pseudomonadota</taxon>
        <taxon>Alphaproteobacteria</taxon>
        <taxon>Hyphomicrobiales</taxon>
        <taxon>Nitrobacteraceae</taxon>
        <taxon>Rhodopseudomonas</taxon>
    </lineage>
</organism>
<keyword evidence="10" id="KW-0157">Chromophore</keyword>
<evidence type="ECO:0000256" key="5">
    <source>
        <dbReference type="ARBA" id="ARBA00022606"/>
    </source>
</evidence>
<protein>
    <recommendedName>
        <fullName evidence="2">histidine kinase</fullName>
        <ecNumber evidence="2">2.7.13.3</ecNumber>
    </recommendedName>
</protein>
<dbReference type="SUPFAM" id="SSF55785">
    <property type="entry name" value="PYP-like sensor domain (PAS domain)"/>
    <property type="match status" value="1"/>
</dbReference>
<dbReference type="Pfam" id="PF01590">
    <property type="entry name" value="GAF"/>
    <property type="match status" value="1"/>
</dbReference>
<evidence type="ECO:0000256" key="6">
    <source>
        <dbReference type="ARBA" id="ARBA00022679"/>
    </source>
</evidence>
<dbReference type="Gene3D" id="3.40.50.2300">
    <property type="match status" value="1"/>
</dbReference>
<name>A0A336JU46_9BRAD</name>
<evidence type="ECO:0000256" key="11">
    <source>
        <dbReference type="ARBA" id="ARBA00023170"/>
    </source>
</evidence>
<dbReference type="InterPro" id="IPR011102">
    <property type="entry name" value="Sig_transdc_His_kinase_HWE"/>
</dbReference>
<dbReference type="Gene3D" id="3.30.450.40">
    <property type="match status" value="1"/>
</dbReference>
<dbReference type="InterPro" id="IPR011006">
    <property type="entry name" value="CheY-like_superfamily"/>
</dbReference>
<feature type="coiled-coil region" evidence="13">
    <location>
        <begin position="502"/>
        <end position="538"/>
    </location>
</feature>
<dbReference type="InterPro" id="IPR009219">
    <property type="entry name" value="Bactrphtchr_CheY"/>
</dbReference>
<dbReference type="Gene3D" id="3.30.450.20">
    <property type="entry name" value="PAS domain"/>
    <property type="match status" value="1"/>
</dbReference>
<keyword evidence="4 12" id="KW-0597">Phosphoprotein</keyword>
<dbReference type="Gene3D" id="3.30.565.10">
    <property type="entry name" value="Histidine kinase-like ATPase, C-terminal domain"/>
    <property type="match status" value="1"/>
</dbReference>
<dbReference type="PROSITE" id="PS50046">
    <property type="entry name" value="PHYTOCHROME_2"/>
    <property type="match status" value="1"/>
</dbReference>
<evidence type="ECO:0000256" key="2">
    <source>
        <dbReference type="ARBA" id="ARBA00012438"/>
    </source>
</evidence>
<evidence type="ECO:0000259" key="14">
    <source>
        <dbReference type="PROSITE" id="PS50046"/>
    </source>
</evidence>
<dbReference type="InterPro" id="IPR043150">
    <property type="entry name" value="Phytochrome_PHY_sf"/>
</dbReference>
<dbReference type="InterPro" id="IPR036890">
    <property type="entry name" value="HATPase_C_sf"/>
</dbReference>
<dbReference type="InterPro" id="IPR035965">
    <property type="entry name" value="PAS-like_dom_sf"/>
</dbReference>
<dbReference type="GO" id="GO:0005524">
    <property type="term" value="F:ATP binding"/>
    <property type="evidence" value="ECO:0007669"/>
    <property type="project" value="UniProtKB-KW"/>
</dbReference>
<feature type="modified residue" description="4-aspartylphosphate" evidence="12">
    <location>
        <position position="780"/>
    </location>
</feature>
<dbReference type="Gene3D" id="3.30.450.270">
    <property type="match status" value="1"/>
</dbReference>
<evidence type="ECO:0000256" key="1">
    <source>
        <dbReference type="ARBA" id="ARBA00000085"/>
    </source>
</evidence>
<dbReference type="EMBL" id="QRDT01000013">
    <property type="protein sequence ID" value="RED31997.1"/>
    <property type="molecule type" value="Genomic_DNA"/>
</dbReference>
<reference evidence="17 18" key="1">
    <citation type="submission" date="2017-08" db="EMBL/GenBank/DDBJ databases">
        <authorList>
            <person name="de Groot N.N."/>
        </authorList>
    </citation>
    <scope>NUCLEOTIDE SEQUENCE [LARGE SCALE GENOMIC DNA]</scope>
    <source>
        <strain evidence="17 18">JA575</strain>
    </source>
</reference>
<dbReference type="GO" id="GO:0006355">
    <property type="term" value="P:regulation of DNA-templated transcription"/>
    <property type="evidence" value="ECO:0007669"/>
    <property type="project" value="InterPro"/>
</dbReference>
<evidence type="ECO:0000313" key="18">
    <source>
        <dbReference type="Proteomes" id="UP000252631"/>
    </source>
</evidence>
<dbReference type="GO" id="GO:0009584">
    <property type="term" value="P:detection of visible light"/>
    <property type="evidence" value="ECO:0007669"/>
    <property type="project" value="InterPro"/>
</dbReference>